<organism evidence="7 8">
    <name type="scientific">Flammeovirga aprica JL-4</name>
    <dbReference type="NCBI Taxonomy" id="694437"/>
    <lineage>
        <taxon>Bacteria</taxon>
        <taxon>Pseudomonadati</taxon>
        <taxon>Bacteroidota</taxon>
        <taxon>Cytophagia</taxon>
        <taxon>Cytophagales</taxon>
        <taxon>Flammeovirgaceae</taxon>
        <taxon>Flammeovirga</taxon>
    </lineage>
</organism>
<keyword evidence="2 5" id="KW-0812">Transmembrane</keyword>
<accession>A0A7X9RU94</accession>
<gene>
    <name evidence="7" type="ORF">HHU12_12715</name>
</gene>
<keyword evidence="7" id="KW-0436">Ligase</keyword>
<feature type="transmembrane region" description="Helical" evidence="5">
    <location>
        <begin position="148"/>
        <end position="168"/>
    </location>
</feature>
<dbReference type="InterPro" id="IPR051533">
    <property type="entry name" value="WaaL-like"/>
</dbReference>
<evidence type="ECO:0000313" key="8">
    <source>
        <dbReference type="Proteomes" id="UP000576082"/>
    </source>
</evidence>
<name>A0A7X9RU94_9BACT</name>
<dbReference type="GO" id="GO:0016020">
    <property type="term" value="C:membrane"/>
    <property type="evidence" value="ECO:0007669"/>
    <property type="project" value="UniProtKB-SubCell"/>
</dbReference>
<dbReference type="RefSeq" id="WP_169657120.1">
    <property type="nucleotide sequence ID" value="NZ_JABANE010000030.1"/>
</dbReference>
<comment type="subcellular location">
    <subcellularLocation>
        <location evidence="1">Membrane</location>
        <topology evidence="1">Multi-pass membrane protein</topology>
    </subcellularLocation>
</comment>
<dbReference type="AlphaFoldDB" id="A0A7X9RU94"/>
<keyword evidence="8" id="KW-1185">Reference proteome</keyword>
<feature type="transmembrane region" description="Helical" evidence="5">
    <location>
        <begin position="235"/>
        <end position="255"/>
    </location>
</feature>
<feature type="transmembrane region" description="Helical" evidence="5">
    <location>
        <begin position="430"/>
        <end position="447"/>
    </location>
</feature>
<evidence type="ECO:0000256" key="1">
    <source>
        <dbReference type="ARBA" id="ARBA00004141"/>
    </source>
</evidence>
<feature type="transmembrane region" description="Helical" evidence="5">
    <location>
        <begin position="20"/>
        <end position="37"/>
    </location>
</feature>
<evidence type="ECO:0000256" key="3">
    <source>
        <dbReference type="ARBA" id="ARBA00022989"/>
    </source>
</evidence>
<evidence type="ECO:0000256" key="4">
    <source>
        <dbReference type="ARBA" id="ARBA00023136"/>
    </source>
</evidence>
<keyword evidence="3 5" id="KW-1133">Transmembrane helix</keyword>
<feature type="transmembrane region" description="Helical" evidence="5">
    <location>
        <begin position="286"/>
        <end position="319"/>
    </location>
</feature>
<comment type="caution">
    <text evidence="7">The sequence shown here is derived from an EMBL/GenBank/DDBJ whole genome shotgun (WGS) entry which is preliminary data.</text>
</comment>
<keyword evidence="4 5" id="KW-0472">Membrane</keyword>
<evidence type="ECO:0000313" key="7">
    <source>
        <dbReference type="EMBL" id="NME68827.1"/>
    </source>
</evidence>
<feature type="transmembrane region" description="Helical" evidence="5">
    <location>
        <begin position="88"/>
        <end position="107"/>
    </location>
</feature>
<dbReference type="Proteomes" id="UP000576082">
    <property type="component" value="Unassembled WGS sequence"/>
</dbReference>
<feature type="transmembrane region" description="Helical" evidence="5">
    <location>
        <begin position="119"/>
        <end position="136"/>
    </location>
</feature>
<feature type="transmembrane region" description="Helical" evidence="5">
    <location>
        <begin position="453"/>
        <end position="474"/>
    </location>
</feature>
<feature type="transmembrane region" description="Helical" evidence="5">
    <location>
        <begin position="43"/>
        <end position="61"/>
    </location>
</feature>
<dbReference type="PANTHER" id="PTHR37422:SF13">
    <property type="entry name" value="LIPOPOLYSACCHARIDE BIOSYNTHESIS PROTEIN PA4999-RELATED"/>
    <property type="match status" value="1"/>
</dbReference>
<reference evidence="7 8" key="1">
    <citation type="submission" date="2020-04" db="EMBL/GenBank/DDBJ databases">
        <title>Flammeovirga sp. SR4, a novel species isolated from seawater.</title>
        <authorList>
            <person name="Wang X."/>
        </authorList>
    </citation>
    <scope>NUCLEOTIDE SEQUENCE [LARGE SCALE GENOMIC DNA]</scope>
    <source>
        <strain evidence="7 8">ATCC 23126</strain>
    </source>
</reference>
<feature type="domain" description="O-antigen ligase-related" evidence="6">
    <location>
        <begin position="266"/>
        <end position="406"/>
    </location>
</feature>
<proteinExistence type="predicted"/>
<protein>
    <submittedName>
        <fullName evidence="7">O-antigen ligase domain-containing protein</fullName>
    </submittedName>
</protein>
<feature type="transmembrane region" description="Helical" evidence="5">
    <location>
        <begin position="180"/>
        <end position="203"/>
    </location>
</feature>
<feature type="transmembrane region" description="Helical" evidence="5">
    <location>
        <begin position="66"/>
        <end position="82"/>
    </location>
</feature>
<dbReference type="InterPro" id="IPR007016">
    <property type="entry name" value="O-antigen_ligase-rel_domated"/>
</dbReference>
<sequence length="518" mass="59850">MRVAKKVIKKMIGERYNTNFGLFCLVSFALTVGVLVMKTNWATAIALAFVCVAMPVFFSLFVKLEFAIYFFLTLSIFIGVPLKIPTSIPIGISFDSSILFTFFGHVFKCYEKKDYKSTFKFFPVYFVYAWMGYNFLQVGNPWAASRAAWFYTMRPYVFYPLIFILTYYQFKTKEQILKVLHFFLVITTICAAWGCYQFLFGYLNFEMMWVLANDAKHLVYINGRWRSFGTTGSPAHFGVLMGLMFNFYAILVPVYKKLSQKIFMVIALVIIFLGLVWSGTRSGFAIVPIGFIIIIGLWGNTKIYIVGAVLVAIMTFIIVTPSNNYHIQRIQSTFNASEDESYKERKRNQERIKPWLAKHPIGGGLGSTGIWGMKFSPGTMLSGFAPDSGHVRVMVETGYVGLVVYLSFYAALLLPAFFKVKVWSLQDKDYKLLILTFFAFYGAFMVVEQAQDINGILPFSVGLWFFSAIFCRLIKLALADEFRRWVELNDQRKEEFEEREKRKFAKRQKYLKRLFDEE</sequence>
<evidence type="ECO:0000259" key="6">
    <source>
        <dbReference type="Pfam" id="PF04932"/>
    </source>
</evidence>
<dbReference type="EMBL" id="JABANE010000030">
    <property type="protein sequence ID" value="NME68827.1"/>
    <property type="molecule type" value="Genomic_DNA"/>
</dbReference>
<dbReference type="GO" id="GO:0016874">
    <property type="term" value="F:ligase activity"/>
    <property type="evidence" value="ECO:0007669"/>
    <property type="project" value="UniProtKB-KW"/>
</dbReference>
<evidence type="ECO:0000256" key="5">
    <source>
        <dbReference type="SAM" id="Phobius"/>
    </source>
</evidence>
<evidence type="ECO:0000256" key="2">
    <source>
        <dbReference type="ARBA" id="ARBA00022692"/>
    </source>
</evidence>
<feature type="transmembrane region" description="Helical" evidence="5">
    <location>
        <begin position="393"/>
        <end position="418"/>
    </location>
</feature>
<feature type="transmembrane region" description="Helical" evidence="5">
    <location>
        <begin position="262"/>
        <end position="280"/>
    </location>
</feature>
<dbReference type="Pfam" id="PF04932">
    <property type="entry name" value="Wzy_C"/>
    <property type="match status" value="1"/>
</dbReference>
<dbReference type="PANTHER" id="PTHR37422">
    <property type="entry name" value="TEICHURONIC ACID BIOSYNTHESIS PROTEIN TUAE"/>
    <property type="match status" value="1"/>
</dbReference>